<evidence type="ECO:0000313" key="2">
    <source>
        <dbReference type="Proteomes" id="UP000202419"/>
    </source>
</evidence>
<dbReference type="RefSeq" id="YP_001497611.1">
    <property type="nucleotide sequence ID" value="NC_009898.1"/>
</dbReference>
<sequence length="92" mass="10660">MSSVNSTPVKVESGHFSKQSFRNSPLPHVGSRIFRGREVIFDNNIERKDLGVKNIPLFARIFRSIDFCNIRDDSRNSILAQYTFYHGNKRKT</sequence>
<name>A7IWU0_PBCVN</name>
<dbReference type="KEGG" id="vg:5658883"/>
<organism evidence="1 2">
    <name type="scientific">Paramecium bursaria Chlorella virus NY2A</name>
    <name type="common">PBCV-NY2A</name>
    <dbReference type="NCBI Taxonomy" id="46021"/>
    <lineage>
        <taxon>Viruses</taxon>
        <taxon>Varidnaviria</taxon>
        <taxon>Bamfordvirae</taxon>
        <taxon>Nucleocytoviricota</taxon>
        <taxon>Megaviricetes</taxon>
        <taxon>Algavirales</taxon>
        <taxon>Phycodnaviridae</taxon>
        <taxon>Chlorovirus</taxon>
        <taxon>Chlorovirus americanus</taxon>
    </lineage>
</organism>
<keyword evidence="2" id="KW-1185">Reference proteome</keyword>
<dbReference type="GeneID" id="5658883"/>
<accession>A7IWU0</accession>
<organismHost>
    <name type="scientific">Chlorella</name>
    <dbReference type="NCBI Taxonomy" id="3071"/>
</organismHost>
<proteinExistence type="predicted"/>
<protein>
    <submittedName>
        <fullName evidence="1">Uncharacterized protein b415L</fullName>
    </submittedName>
</protein>
<dbReference type="EMBL" id="DQ491002">
    <property type="protein sequence ID" value="ABT14814.1"/>
    <property type="molecule type" value="Genomic_DNA"/>
</dbReference>
<gene>
    <name evidence="1" type="primary">b415L</name>
    <name evidence="1" type="ORF">NY2A_b415L</name>
</gene>
<dbReference type="Proteomes" id="UP000202419">
    <property type="component" value="Segment"/>
</dbReference>
<evidence type="ECO:0000313" key="1">
    <source>
        <dbReference type="EMBL" id="ABT14814.1"/>
    </source>
</evidence>
<reference evidence="1 2" key="1">
    <citation type="journal article" date="2007" name="Virology">
        <title>Sequence and annotation of the 369-kb NY-2A and the 345-kb AR158 viruses that infect Chlorella NC64A.</title>
        <authorList>
            <person name="Fitzgerald L.A."/>
            <person name="Graves M.V."/>
            <person name="Li X."/>
            <person name="Feldblyum T."/>
            <person name="Nierman W.C."/>
            <person name="Van Etten J.L."/>
        </authorList>
    </citation>
    <scope>NUCLEOTIDE SEQUENCE [LARGE SCALE GENOMIC DNA]</scope>
    <source>
        <strain evidence="1 2">NY-2A</strain>
    </source>
</reference>